<dbReference type="InterPro" id="IPR029052">
    <property type="entry name" value="Metallo-depent_PP-like"/>
</dbReference>
<feature type="compositionally biased region" description="Polar residues" evidence="1">
    <location>
        <begin position="1"/>
        <end position="16"/>
    </location>
</feature>
<dbReference type="GO" id="GO:0110154">
    <property type="term" value="P:RNA decapping"/>
    <property type="evidence" value="ECO:0007669"/>
    <property type="project" value="TreeGrafter"/>
</dbReference>
<dbReference type="GO" id="GO:0008803">
    <property type="term" value="F:bis(5'-nucleosyl)-tetraphosphatase (symmetrical) activity"/>
    <property type="evidence" value="ECO:0007669"/>
    <property type="project" value="TreeGrafter"/>
</dbReference>
<protein>
    <submittedName>
        <fullName evidence="3">Serine/threonine protein phosphatase</fullName>
    </submittedName>
</protein>
<dbReference type="EMBL" id="PJNW01000006">
    <property type="protein sequence ID" value="PKR89297.1"/>
    <property type="molecule type" value="Genomic_DNA"/>
</dbReference>
<sequence>MTASLPRTGLTVSRKSPASGKKPLDLFEGRPDKYLKTRGLGGSCRRPTRLSGGPSSCSLRLEPSLLLTSVRSFFGLGTKSEPVPAIGGRRRIEFDPEDTVVYAIGDVHGCFAELKAAEQRIIEDAAHIQVSRRIILCLGDLVDRGPRSADVLDHLTGPPPGGFERLSLCGNHDETFLSFVDDPQANMGWLEFGGEQTLESYGIDLTRIARHRGGLRDIVRATVPEAHVAFLKQLPVSVRFGSALFVHAGVRPGVPLEEQDEDDFMWIREPFVSQPHGLGLTVVHGHTPANEPVFAPGRIGIDTGAFATGRLTVLRVFESEATVIH</sequence>
<dbReference type="AlphaFoldDB" id="A0A2N3LXK2"/>
<organism evidence="3 4">
    <name type="scientific">Pleomorphomonas diazotrophica</name>
    <dbReference type="NCBI Taxonomy" id="1166257"/>
    <lineage>
        <taxon>Bacteria</taxon>
        <taxon>Pseudomonadati</taxon>
        <taxon>Pseudomonadota</taxon>
        <taxon>Alphaproteobacteria</taxon>
        <taxon>Hyphomicrobiales</taxon>
        <taxon>Pleomorphomonadaceae</taxon>
        <taxon>Pleomorphomonas</taxon>
    </lineage>
</organism>
<evidence type="ECO:0000313" key="4">
    <source>
        <dbReference type="Proteomes" id="UP000233491"/>
    </source>
</evidence>
<dbReference type="GO" id="GO:0005737">
    <property type="term" value="C:cytoplasm"/>
    <property type="evidence" value="ECO:0007669"/>
    <property type="project" value="TreeGrafter"/>
</dbReference>
<evidence type="ECO:0000259" key="2">
    <source>
        <dbReference type="Pfam" id="PF00149"/>
    </source>
</evidence>
<dbReference type="Pfam" id="PF00149">
    <property type="entry name" value="Metallophos"/>
    <property type="match status" value="1"/>
</dbReference>
<dbReference type="Proteomes" id="UP000233491">
    <property type="component" value="Unassembled WGS sequence"/>
</dbReference>
<proteinExistence type="predicted"/>
<comment type="caution">
    <text evidence="3">The sequence shown here is derived from an EMBL/GenBank/DDBJ whole genome shotgun (WGS) entry which is preliminary data.</text>
</comment>
<keyword evidence="4" id="KW-1185">Reference proteome</keyword>
<evidence type="ECO:0000256" key="1">
    <source>
        <dbReference type="SAM" id="MobiDB-lite"/>
    </source>
</evidence>
<gene>
    <name evidence="3" type="ORF">CXZ10_10275</name>
</gene>
<dbReference type="SUPFAM" id="SSF56300">
    <property type="entry name" value="Metallo-dependent phosphatases"/>
    <property type="match status" value="1"/>
</dbReference>
<evidence type="ECO:0000313" key="3">
    <source>
        <dbReference type="EMBL" id="PKR89297.1"/>
    </source>
</evidence>
<dbReference type="Gene3D" id="3.60.21.10">
    <property type="match status" value="1"/>
</dbReference>
<dbReference type="PANTHER" id="PTHR42850">
    <property type="entry name" value="METALLOPHOSPHOESTERASE"/>
    <property type="match status" value="1"/>
</dbReference>
<reference evidence="3 4" key="1">
    <citation type="submission" date="2017-12" db="EMBL/GenBank/DDBJ databases">
        <title>Anaerobic carbon monoxide metabolism by Pleomorphomonas carboxyditropha sp. nov., a new mesophilic hydrogenogenic carboxidotroph.</title>
        <authorList>
            <person name="Esquivel-Elizondo S."/>
            <person name="Krajmalnik-Brown R."/>
        </authorList>
    </citation>
    <scope>NUCLEOTIDE SEQUENCE [LARGE SCALE GENOMIC DNA]</scope>
    <source>
        <strain evidence="3 4">R5-392</strain>
    </source>
</reference>
<accession>A0A2N3LXK2</accession>
<dbReference type="OrthoDB" id="9807890at2"/>
<dbReference type="InterPro" id="IPR050126">
    <property type="entry name" value="Ap4A_hydrolase"/>
</dbReference>
<feature type="domain" description="Calcineurin-like phosphoesterase" evidence="2">
    <location>
        <begin position="101"/>
        <end position="290"/>
    </location>
</feature>
<dbReference type="InterPro" id="IPR004843">
    <property type="entry name" value="Calcineurin-like_PHP"/>
</dbReference>
<feature type="region of interest" description="Disordered" evidence="1">
    <location>
        <begin position="1"/>
        <end position="24"/>
    </location>
</feature>
<dbReference type="PANTHER" id="PTHR42850:SF4">
    <property type="entry name" value="ZINC-DEPENDENT ENDOPOLYPHOSPHATASE"/>
    <property type="match status" value="1"/>
</dbReference>
<name>A0A2N3LXK2_9HYPH</name>
<dbReference type="GO" id="GO:0016791">
    <property type="term" value="F:phosphatase activity"/>
    <property type="evidence" value="ECO:0007669"/>
    <property type="project" value="TreeGrafter"/>
</dbReference>